<gene>
    <name evidence="3" type="ORF">ACFSE1_12625</name>
</gene>
<keyword evidence="2" id="KW-0812">Transmembrane</keyword>
<sequence length="222" mass="24042">MALPEPLPSFSEPDDRKAPEEERPQSFSHILRALADDVTQERIAVSDLLLAMKDRAFGALLFIFAMPNTIPTPPGTSAILGIPLVFLSLQMALGKKPWLPQLIAKRSMLRSDFAGMVGKIEPWIAKAERMLKPRLSALASPGMEKAIGIFCLILSIILALPIPLGNMLPAVALCIMAFGILEKDGLWVMLGIGLGIVSLFLVAGVIYAIFKAILFFAASIFT</sequence>
<dbReference type="EMBL" id="JBHUEQ010000023">
    <property type="protein sequence ID" value="MFD1746311.1"/>
    <property type="molecule type" value="Genomic_DNA"/>
</dbReference>
<dbReference type="Proteomes" id="UP001597322">
    <property type="component" value="Unassembled WGS sequence"/>
</dbReference>
<dbReference type="PANTHER" id="PTHR41795">
    <property type="entry name" value="EXOPOLYSACCHARIDE SYNTHESIS PROTEIN"/>
    <property type="match status" value="1"/>
</dbReference>
<organism evidence="3 4">
    <name type="scientific">Rhizobium helianthi</name>
    <dbReference type="NCBI Taxonomy" id="1132695"/>
    <lineage>
        <taxon>Bacteria</taxon>
        <taxon>Pseudomonadati</taxon>
        <taxon>Pseudomonadota</taxon>
        <taxon>Alphaproteobacteria</taxon>
        <taxon>Hyphomicrobiales</taxon>
        <taxon>Rhizobiaceae</taxon>
        <taxon>Rhizobium/Agrobacterium group</taxon>
        <taxon>Rhizobium</taxon>
    </lineage>
</organism>
<feature type="compositionally biased region" description="Basic and acidic residues" evidence="1">
    <location>
        <begin position="13"/>
        <end position="23"/>
    </location>
</feature>
<name>A0ABW4M6P4_9HYPH</name>
<evidence type="ECO:0000256" key="1">
    <source>
        <dbReference type="SAM" id="MobiDB-lite"/>
    </source>
</evidence>
<reference evidence="4" key="1">
    <citation type="journal article" date="2019" name="Int. J. Syst. Evol. Microbiol.">
        <title>The Global Catalogue of Microorganisms (GCM) 10K type strain sequencing project: providing services to taxonomists for standard genome sequencing and annotation.</title>
        <authorList>
            <consortium name="The Broad Institute Genomics Platform"/>
            <consortium name="The Broad Institute Genome Sequencing Center for Infectious Disease"/>
            <person name="Wu L."/>
            <person name="Ma J."/>
        </authorList>
    </citation>
    <scope>NUCLEOTIDE SEQUENCE [LARGE SCALE GENOMIC DNA]</scope>
    <source>
        <strain evidence="4">CG52</strain>
    </source>
</reference>
<dbReference type="PANTHER" id="PTHR41795:SF1">
    <property type="entry name" value="EXOPOLYSACCHARIDE SYNTHESIS PROTEIN"/>
    <property type="match status" value="1"/>
</dbReference>
<feature type="region of interest" description="Disordered" evidence="1">
    <location>
        <begin position="1"/>
        <end position="23"/>
    </location>
</feature>
<protein>
    <submittedName>
        <fullName evidence="3">Exopolysaccharide biosynthesis protein</fullName>
    </submittedName>
</protein>
<dbReference type="Pfam" id="PF06055">
    <property type="entry name" value="ExoD"/>
    <property type="match status" value="1"/>
</dbReference>
<evidence type="ECO:0000256" key="2">
    <source>
        <dbReference type="SAM" id="Phobius"/>
    </source>
</evidence>
<evidence type="ECO:0000313" key="4">
    <source>
        <dbReference type="Proteomes" id="UP001597322"/>
    </source>
</evidence>
<keyword evidence="4" id="KW-1185">Reference proteome</keyword>
<accession>A0ABW4M6P4</accession>
<feature type="transmembrane region" description="Helical" evidence="2">
    <location>
        <begin position="186"/>
        <end position="210"/>
    </location>
</feature>
<feature type="transmembrane region" description="Helical" evidence="2">
    <location>
        <begin position="147"/>
        <end position="180"/>
    </location>
</feature>
<proteinExistence type="predicted"/>
<comment type="caution">
    <text evidence="3">The sequence shown here is derived from an EMBL/GenBank/DDBJ whole genome shotgun (WGS) entry which is preliminary data.</text>
</comment>
<feature type="transmembrane region" description="Helical" evidence="2">
    <location>
        <begin position="75"/>
        <end position="93"/>
    </location>
</feature>
<keyword evidence="2" id="KW-1133">Transmembrane helix</keyword>
<keyword evidence="2" id="KW-0472">Membrane</keyword>
<evidence type="ECO:0000313" key="3">
    <source>
        <dbReference type="EMBL" id="MFD1746311.1"/>
    </source>
</evidence>
<dbReference type="InterPro" id="IPR010331">
    <property type="entry name" value="ExoD"/>
</dbReference>
<dbReference type="PIRSF" id="PIRSF033239">
    <property type="entry name" value="ExoD"/>
    <property type="match status" value="1"/>
</dbReference>
<dbReference type="RefSeq" id="WP_377401684.1">
    <property type="nucleotide sequence ID" value="NZ_JBHUEQ010000023.1"/>
</dbReference>